<protein>
    <recommendedName>
        <fullName evidence="1">DUF6729 domain-containing protein</fullName>
    </recommendedName>
</protein>
<dbReference type="GO" id="GO:0003676">
    <property type="term" value="F:nucleic acid binding"/>
    <property type="evidence" value="ECO:0007669"/>
    <property type="project" value="InterPro"/>
</dbReference>
<dbReference type="InterPro" id="IPR012337">
    <property type="entry name" value="RNaseH-like_sf"/>
</dbReference>
<dbReference type="InterPro" id="IPR046616">
    <property type="entry name" value="DUF6729"/>
</dbReference>
<dbReference type="EMBL" id="JARKIF010000003">
    <property type="protein sequence ID" value="KAJ7644559.1"/>
    <property type="molecule type" value="Genomic_DNA"/>
</dbReference>
<gene>
    <name evidence="2" type="ORF">FB45DRAFT_1116117</name>
    <name evidence="3" type="ORF">FB45DRAFT_1116123</name>
</gene>
<proteinExistence type="predicted"/>
<sequence length="492" mass="56000">SFWVPRKNVWFLLKGNFKPCDLFQPSFFIWDPFAILGKSYHMLCPNCGKRNLTRDGVVERPRRVVDIDECFWIIGYSYACQGGCGDRFRSWDQRIIERLPKALAAEFPAHLTWRSGLSNRAFGVVRSCFQHGVGAEEVADIFRMQHLRRFDEMRLQYLRIKVQDMDFGQSYEPFKAFDDRSLSGFHGFTPSGQWLRDMYDNFIELHRDTLNQHTAMLSARVCAIDHSHKLAKHVFKVDGVPIFTALLTVTNEKGEIRVCVFVATKSHSQYKDALQRLADDLHIYGHNQPEVFYTDNMIDKPMLESMFSSLRAGVNPVDKHGDLPEFIGPDFVRNPEILDSRTAIDNAVRGILTEIPDGGHIVVGFDSEWNVEVAAHGHILSRGPPAIVQIAYQDSVYILKIGEMLSRKNLPTELTNFLRDDRVRKVGRQVNGDLRQLAVAAGQPPEFYRGALDLGTFAKSRFLTRNATASLADLFASTFGKRLPKPVAERVS</sequence>
<dbReference type="AlphaFoldDB" id="A0AAD7CC77"/>
<organism evidence="3 4">
    <name type="scientific">Roridomyces roridus</name>
    <dbReference type="NCBI Taxonomy" id="1738132"/>
    <lineage>
        <taxon>Eukaryota</taxon>
        <taxon>Fungi</taxon>
        <taxon>Dikarya</taxon>
        <taxon>Basidiomycota</taxon>
        <taxon>Agaricomycotina</taxon>
        <taxon>Agaricomycetes</taxon>
        <taxon>Agaricomycetidae</taxon>
        <taxon>Agaricales</taxon>
        <taxon>Marasmiineae</taxon>
        <taxon>Mycenaceae</taxon>
        <taxon>Roridomyces</taxon>
    </lineage>
</organism>
<name>A0AAD7CC77_9AGAR</name>
<dbReference type="PANTHER" id="PTHR24401:SF29">
    <property type="entry name" value="SI:CH211-243P7.3-RELATED"/>
    <property type="match status" value="1"/>
</dbReference>
<feature type="domain" description="DUF6729" evidence="1">
    <location>
        <begin position="21"/>
        <end position="199"/>
    </location>
</feature>
<accession>A0AAD7CC77</accession>
<dbReference type="PANTHER" id="PTHR24401">
    <property type="entry name" value="SI:CH211-243P7.3-RELATED"/>
    <property type="match status" value="1"/>
</dbReference>
<feature type="non-terminal residue" evidence="3">
    <location>
        <position position="492"/>
    </location>
</feature>
<dbReference type="EMBL" id="JARKIF010000003">
    <property type="protein sequence ID" value="KAJ7644560.1"/>
    <property type="molecule type" value="Genomic_DNA"/>
</dbReference>
<dbReference type="InterPro" id="IPR036397">
    <property type="entry name" value="RNaseH_sf"/>
</dbReference>
<dbReference type="SUPFAM" id="SSF53098">
    <property type="entry name" value="Ribonuclease H-like"/>
    <property type="match status" value="1"/>
</dbReference>
<evidence type="ECO:0000259" key="1">
    <source>
        <dbReference type="Pfam" id="PF20499"/>
    </source>
</evidence>
<dbReference type="Gene3D" id="3.30.420.10">
    <property type="entry name" value="Ribonuclease H-like superfamily/Ribonuclease H"/>
    <property type="match status" value="1"/>
</dbReference>
<feature type="non-terminal residue" evidence="3">
    <location>
        <position position="1"/>
    </location>
</feature>
<evidence type="ECO:0000313" key="4">
    <source>
        <dbReference type="Proteomes" id="UP001221142"/>
    </source>
</evidence>
<dbReference type="Proteomes" id="UP001221142">
    <property type="component" value="Unassembled WGS sequence"/>
</dbReference>
<comment type="caution">
    <text evidence="3">The sequence shown here is derived from an EMBL/GenBank/DDBJ whole genome shotgun (WGS) entry which is preliminary data.</text>
</comment>
<dbReference type="Pfam" id="PF20499">
    <property type="entry name" value="DUF6729"/>
    <property type="match status" value="1"/>
</dbReference>
<keyword evidence="4" id="KW-1185">Reference proteome</keyword>
<reference evidence="3" key="1">
    <citation type="submission" date="2023-03" db="EMBL/GenBank/DDBJ databases">
        <title>Massive genome expansion in bonnet fungi (Mycena s.s.) driven by repeated elements and novel gene families across ecological guilds.</title>
        <authorList>
            <consortium name="Lawrence Berkeley National Laboratory"/>
            <person name="Harder C.B."/>
            <person name="Miyauchi S."/>
            <person name="Viragh M."/>
            <person name="Kuo A."/>
            <person name="Thoen E."/>
            <person name="Andreopoulos B."/>
            <person name="Lu D."/>
            <person name="Skrede I."/>
            <person name="Drula E."/>
            <person name="Henrissat B."/>
            <person name="Morin E."/>
            <person name="Kohler A."/>
            <person name="Barry K."/>
            <person name="LaButti K."/>
            <person name="Morin E."/>
            <person name="Salamov A."/>
            <person name="Lipzen A."/>
            <person name="Mereny Z."/>
            <person name="Hegedus B."/>
            <person name="Baldrian P."/>
            <person name="Stursova M."/>
            <person name="Weitz H."/>
            <person name="Taylor A."/>
            <person name="Grigoriev I.V."/>
            <person name="Nagy L.G."/>
            <person name="Martin F."/>
            <person name="Kauserud H."/>
        </authorList>
    </citation>
    <scope>NUCLEOTIDE SEQUENCE</scope>
    <source>
        <strain evidence="3">9284</strain>
    </source>
</reference>
<evidence type="ECO:0000313" key="2">
    <source>
        <dbReference type="EMBL" id="KAJ7644559.1"/>
    </source>
</evidence>
<evidence type="ECO:0000313" key="3">
    <source>
        <dbReference type="EMBL" id="KAJ7644560.1"/>
    </source>
</evidence>